<feature type="compositionally biased region" description="Low complexity" evidence="1">
    <location>
        <begin position="356"/>
        <end position="366"/>
    </location>
</feature>
<sequence length="417" mass="45742">MAPARSSTRHLEQNNIQRAPVQNLDIQIHVNPELFIDPMLGTPLPMYIEKDVDDRDVLADLISKHGGTVSPSYSGVPYILVDPHKASGQNLWRQYTGKKGKIVLNSRWVHECIKANTLQTFHMNWAGCKVTGTEVVAPIPEPQPAASTSTALPDTRTSTRKRGRPSDSADPVSRSVQPPPQPPPSHPPHALHAVITPMTVNSLVEAHHSFPYHPVYAAGIHPARPMQPPAPPQTWQASGAIAPQQTHLAPPPLQHMLPRTQYREDAWEGYEHAPHPAEAMGAPPPDGYGYRYREDQNGWAGVGPHPYYDPSAYDPAYQQAQYIEEPGPGAENNAAAGSSTAAVEQPEKRGRKRTRTQPTPATPATALVVNKNPPARSPTPPARVIKSTYGGNLFTAEDVMYLKKYIDYCQEQGLVLR</sequence>
<proteinExistence type="predicted"/>
<dbReference type="Pfam" id="PF16589">
    <property type="entry name" value="BRCT_2"/>
    <property type="match status" value="1"/>
</dbReference>
<dbReference type="Proteomes" id="UP000717328">
    <property type="component" value="Unassembled WGS sequence"/>
</dbReference>
<dbReference type="InterPro" id="IPR001357">
    <property type="entry name" value="BRCT_dom"/>
</dbReference>
<feature type="domain" description="BRCT" evidence="2">
    <location>
        <begin position="54"/>
        <end position="118"/>
    </location>
</feature>
<dbReference type="AlphaFoldDB" id="A0A9P7KFQ1"/>
<feature type="compositionally biased region" description="Pro residues" evidence="1">
    <location>
        <begin position="177"/>
        <end position="187"/>
    </location>
</feature>
<dbReference type="PROSITE" id="PS50172">
    <property type="entry name" value="BRCT"/>
    <property type="match status" value="1"/>
</dbReference>
<evidence type="ECO:0000313" key="4">
    <source>
        <dbReference type="Proteomes" id="UP000717328"/>
    </source>
</evidence>
<reference evidence="3" key="2">
    <citation type="submission" date="2021-10" db="EMBL/GenBank/DDBJ databases">
        <title>Phylogenomics reveals ancestral predisposition of the termite-cultivated fungus Termitomyces towards a domesticated lifestyle.</title>
        <authorList>
            <person name="Auxier B."/>
            <person name="Grum-Grzhimaylo A."/>
            <person name="Cardenas M.E."/>
            <person name="Lodge J.D."/>
            <person name="Laessoe T."/>
            <person name="Pedersen O."/>
            <person name="Smith M.E."/>
            <person name="Kuyper T.W."/>
            <person name="Franco-Molano E.A."/>
            <person name="Baroni T.J."/>
            <person name="Aanen D.K."/>
        </authorList>
    </citation>
    <scope>NUCLEOTIDE SEQUENCE</scope>
    <source>
        <strain evidence="3">D49</strain>
    </source>
</reference>
<dbReference type="CDD" id="cd00027">
    <property type="entry name" value="BRCT"/>
    <property type="match status" value="1"/>
</dbReference>
<evidence type="ECO:0000313" key="3">
    <source>
        <dbReference type="EMBL" id="KAG5650561.1"/>
    </source>
</evidence>
<name>A0A9P7KFQ1_9AGAR</name>
<feature type="compositionally biased region" description="Low complexity" evidence="1">
    <location>
        <begin position="326"/>
        <end position="342"/>
    </location>
</feature>
<reference evidence="3" key="1">
    <citation type="submission" date="2021-02" db="EMBL/GenBank/DDBJ databases">
        <authorList>
            <person name="Nieuwenhuis M."/>
            <person name="Van De Peppel L.J.J."/>
        </authorList>
    </citation>
    <scope>NUCLEOTIDE SEQUENCE</scope>
    <source>
        <strain evidence="3">D49</strain>
    </source>
</reference>
<feature type="region of interest" description="Disordered" evidence="1">
    <location>
        <begin position="139"/>
        <end position="191"/>
    </location>
</feature>
<feature type="region of interest" description="Disordered" evidence="1">
    <location>
        <begin position="326"/>
        <end position="382"/>
    </location>
</feature>
<dbReference type="EMBL" id="JABCKI010000416">
    <property type="protein sequence ID" value="KAG5650561.1"/>
    <property type="molecule type" value="Genomic_DNA"/>
</dbReference>
<dbReference type="OrthoDB" id="3358963at2759"/>
<comment type="caution">
    <text evidence="3">The sequence shown here is derived from an EMBL/GenBank/DDBJ whole genome shotgun (WGS) entry which is preliminary data.</text>
</comment>
<dbReference type="InterPro" id="IPR036420">
    <property type="entry name" value="BRCT_dom_sf"/>
</dbReference>
<gene>
    <name evidence="3" type="ORF">H0H81_011812</name>
</gene>
<dbReference type="Gene3D" id="3.40.50.10190">
    <property type="entry name" value="BRCT domain"/>
    <property type="match status" value="1"/>
</dbReference>
<accession>A0A9P7KFQ1</accession>
<evidence type="ECO:0000259" key="2">
    <source>
        <dbReference type="PROSITE" id="PS50172"/>
    </source>
</evidence>
<keyword evidence="4" id="KW-1185">Reference proteome</keyword>
<protein>
    <recommendedName>
        <fullName evidence="2">BRCT domain-containing protein</fullName>
    </recommendedName>
</protein>
<dbReference type="SUPFAM" id="SSF52113">
    <property type="entry name" value="BRCT domain"/>
    <property type="match status" value="1"/>
</dbReference>
<organism evidence="3 4">
    <name type="scientific">Sphagnurus paluster</name>
    <dbReference type="NCBI Taxonomy" id="117069"/>
    <lineage>
        <taxon>Eukaryota</taxon>
        <taxon>Fungi</taxon>
        <taxon>Dikarya</taxon>
        <taxon>Basidiomycota</taxon>
        <taxon>Agaricomycotina</taxon>
        <taxon>Agaricomycetes</taxon>
        <taxon>Agaricomycetidae</taxon>
        <taxon>Agaricales</taxon>
        <taxon>Tricholomatineae</taxon>
        <taxon>Lyophyllaceae</taxon>
        <taxon>Sphagnurus</taxon>
    </lineage>
</organism>
<evidence type="ECO:0000256" key="1">
    <source>
        <dbReference type="SAM" id="MobiDB-lite"/>
    </source>
</evidence>
<feature type="compositionally biased region" description="Polar residues" evidence="1">
    <location>
        <begin position="145"/>
        <end position="156"/>
    </location>
</feature>